<keyword evidence="1" id="KW-0732">Signal</keyword>
<feature type="domain" description="PRC-barrel" evidence="2">
    <location>
        <begin position="50"/>
        <end position="125"/>
    </location>
</feature>
<dbReference type="InterPro" id="IPR011033">
    <property type="entry name" value="PRC_barrel-like_sf"/>
</dbReference>
<proteinExistence type="predicted"/>
<evidence type="ECO:0000256" key="1">
    <source>
        <dbReference type="SAM" id="SignalP"/>
    </source>
</evidence>
<name>A0ABP7LEK8_9GAMM</name>
<protein>
    <recommendedName>
        <fullName evidence="2">PRC-barrel domain-containing protein</fullName>
    </recommendedName>
</protein>
<reference evidence="4" key="1">
    <citation type="journal article" date="2019" name="Int. J. Syst. Evol. Microbiol.">
        <title>The Global Catalogue of Microorganisms (GCM) 10K type strain sequencing project: providing services to taxonomists for standard genome sequencing and annotation.</title>
        <authorList>
            <consortium name="The Broad Institute Genomics Platform"/>
            <consortium name="The Broad Institute Genome Sequencing Center for Infectious Disease"/>
            <person name="Wu L."/>
            <person name="Ma J."/>
        </authorList>
    </citation>
    <scope>NUCLEOTIDE SEQUENCE [LARGE SCALE GENOMIC DNA]</scope>
    <source>
        <strain evidence="4">JCM 16914</strain>
    </source>
</reference>
<sequence>MRQHILMTSLGLCVLSISLGTQAQSTRPNANADPQGIYSADSIMEADVYIVNGSDKPIGEVEDILLDEQMKVSGLVVESGDILGLGGRELVVATPYFSLQTYADKEDDDVNRTEHRVMINATSEEMEQFPAYSRDWWQQAKANAKSAWQTTQQGAESAWQTTQKSAREIWQKTRQATSDMTEDSAN</sequence>
<dbReference type="Proteomes" id="UP001500133">
    <property type="component" value="Unassembled WGS sequence"/>
</dbReference>
<dbReference type="Pfam" id="PF05239">
    <property type="entry name" value="PRC"/>
    <property type="match status" value="1"/>
</dbReference>
<dbReference type="EMBL" id="BAAAZT010000030">
    <property type="protein sequence ID" value="GAA3900437.1"/>
    <property type="molecule type" value="Genomic_DNA"/>
</dbReference>
<evidence type="ECO:0000313" key="3">
    <source>
        <dbReference type="EMBL" id="GAA3900437.1"/>
    </source>
</evidence>
<feature type="chain" id="PRO_5045745689" description="PRC-barrel domain-containing protein" evidence="1">
    <location>
        <begin position="24"/>
        <end position="186"/>
    </location>
</feature>
<dbReference type="Gene3D" id="1.10.287.700">
    <property type="entry name" value="Helix hairpin bin"/>
    <property type="match status" value="1"/>
</dbReference>
<accession>A0ABP7LEK8</accession>
<keyword evidence="4" id="KW-1185">Reference proteome</keyword>
<feature type="signal peptide" evidence="1">
    <location>
        <begin position="1"/>
        <end position="23"/>
    </location>
</feature>
<dbReference type="Gene3D" id="2.30.30.240">
    <property type="entry name" value="PRC-barrel domain"/>
    <property type="match status" value="1"/>
</dbReference>
<organism evidence="3 4">
    <name type="scientific">Halomonas cibimaris</name>
    <dbReference type="NCBI Taxonomy" id="657012"/>
    <lineage>
        <taxon>Bacteria</taxon>
        <taxon>Pseudomonadati</taxon>
        <taxon>Pseudomonadota</taxon>
        <taxon>Gammaproteobacteria</taxon>
        <taxon>Oceanospirillales</taxon>
        <taxon>Halomonadaceae</taxon>
        <taxon>Halomonas</taxon>
    </lineage>
</organism>
<dbReference type="SUPFAM" id="SSF50346">
    <property type="entry name" value="PRC-barrel domain"/>
    <property type="match status" value="1"/>
</dbReference>
<gene>
    <name evidence="3" type="ORF">GCM10022228_08670</name>
</gene>
<comment type="caution">
    <text evidence="3">The sequence shown here is derived from an EMBL/GenBank/DDBJ whole genome shotgun (WGS) entry which is preliminary data.</text>
</comment>
<dbReference type="RefSeq" id="WP_344702654.1">
    <property type="nucleotide sequence ID" value="NZ_BAAAZT010000030.1"/>
</dbReference>
<evidence type="ECO:0000259" key="2">
    <source>
        <dbReference type="Pfam" id="PF05239"/>
    </source>
</evidence>
<dbReference type="InterPro" id="IPR027275">
    <property type="entry name" value="PRC-brl_dom"/>
</dbReference>
<evidence type="ECO:0000313" key="4">
    <source>
        <dbReference type="Proteomes" id="UP001500133"/>
    </source>
</evidence>